<keyword evidence="6" id="KW-1185">Reference proteome</keyword>
<comment type="caution">
    <text evidence="5">The sequence shown here is derived from an EMBL/GenBank/DDBJ whole genome shotgun (WGS) entry which is preliminary data.</text>
</comment>
<organism evidence="5 6">
    <name type="scientific">Dactylosporangium vinaceum</name>
    <dbReference type="NCBI Taxonomy" id="53362"/>
    <lineage>
        <taxon>Bacteria</taxon>
        <taxon>Bacillati</taxon>
        <taxon>Actinomycetota</taxon>
        <taxon>Actinomycetes</taxon>
        <taxon>Micromonosporales</taxon>
        <taxon>Micromonosporaceae</taxon>
        <taxon>Dactylosporangium</taxon>
    </lineage>
</organism>
<dbReference type="RefSeq" id="WP_223094439.1">
    <property type="nucleotide sequence ID" value="NZ_CP061913.1"/>
</dbReference>
<evidence type="ECO:0000256" key="2">
    <source>
        <dbReference type="ARBA" id="ARBA00023239"/>
    </source>
</evidence>
<dbReference type="InterPro" id="IPR002818">
    <property type="entry name" value="DJ-1/PfpI"/>
</dbReference>
<dbReference type="PANTHER" id="PTHR48094">
    <property type="entry name" value="PROTEIN/NUCLEIC ACID DEGLYCASE DJ-1-RELATED"/>
    <property type="match status" value="1"/>
</dbReference>
<dbReference type="InterPro" id="IPR029062">
    <property type="entry name" value="Class_I_gatase-like"/>
</dbReference>
<evidence type="ECO:0000313" key="5">
    <source>
        <dbReference type="EMBL" id="MFB9449471.1"/>
    </source>
</evidence>
<dbReference type="Pfam" id="PF01965">
    <property type="entry name" value="DJ-1_PfpI"/>
    <property type="match status" value="1"/>
</dbReference>
<dbReference type="Gene3D" id="3.40.50.880">
    <property type="match status" value="1"/>
</dbReference>
<proteinExistence type="inferred from homology"/>
<dbReference type="EMBL" id="JBHMCA010000067">
    <property type="protein sequence ID" value="MFB9449471.1"/>
    <property type="molecule type" value="Genomic_DNA"/>
</dbReference>
<dbReference type="SUPFAM" id="SSF52317">
    <property type="entry name" value="Class I glutamine amidotransferase-like"/>
    <property type="match status" value="1"/>
</dbReference>
<comment type="similarity">
    <text evidence="3">Belongs to the peptidase C56 family. HSP31-like subfamily.</text>
</comment>
<keyword evidence="5" id="KW-0315">Glutamine amidotransferase</keyword>
<gene>
    <name evidence="5" type="ORF">ACFFTR_40875</name>
</gene>
<evidence type="ECO:0000259" key="4">
    <source>
        <dbReference type="Pfam" id="PF01965"/>
    </source>
</evidence>
<sequence length="252" mass="27315">MISNGDSHHMRTDQIGTRRKHVVIVVANPATNQHGWPVGFWAAELTHPYYELTERGIDVTIASPDGGRVEPDALSDPRDPSRWSAEDLISMGFLNTPELAAKLADTPAVADLDLDRCDALLVAGGQSPMFTYRGHAGLAGAIRTVYEAEKPVAAYCHGLAALVDLRLSSGEYLVDGLTVTGFSDVEEEYGNAATGVEIMPWRLEPALRERGANYVSAGLFKPFAVRDGRLVTGQQQYSGRRVAHLIIDMLGV</sequence>
<dbReference type="CDD" id="cd03141">
    <property type="entry name" value="GATase1_Hsp31_like"/>
    <property type="match status" value="1"/>
</dbReference>
<dbReference type="Proteomes" id="UP001589608">
    <property type="component" value="Unassembled WGS sequence"/>
</dbReference>
<protein>
    <submittedName>
        <fullName evidence="5">Type 1 glutamine amidotransferase domain-containing protein</fullName>
    </submittedName>
</protein>
<name>A0ABV5MKW2_9ACTN</name>
<dbReference type="InterPro" id="IPR050325">
    <property type="entry name" value="Prot/Nucl_acid_deglycase"/>
</dbReference>
<evidence type="ECO:0000256" key="3">
    <source>
        <dbReference type="ARBA" id="ARBA00038493"/>
    </source>
</evidence>
<dbReference type="PANTHER" id="PTHR48094:SF11">
    <property type="entry name" value="GLUTATHIONE-INDEPENDENT GLYOXALASE HSP31-RELATED"/>
    <property type="match status" value="1"/>
</dbReference>
<keyword evidence="2" id="KW-0456">Lyase</keyword>
<keyword evidence="1" id="KW-0346">Stress response</keyword>
<feature type="domain" description="DJ-1/PfpI" evidence="4">
    <location>
        <begin position="42"/>
        <end position="237"/>
    </location>
</feature>
<evidence type="ECO:0000256" key="1">
    <source>
        <dbReference type="ARBA" id="ARBA00023016"/>
    </source>
</evidence>
<evidence type="ECO:0000313" key="6">
    <source>
        <dbReference type="Proteomes" id="UP001589608"/>
    </source>
</evidence>
<reference evidence="5 6" key="1">
    <citation type="submission" date="2024-09" db="EMBL/GenBank/DDBJ databases">
        <authorList>
            <person name="Sun Q."/>
            <person name="Mori K."/>
        </authorList>
    </citation>
    <scope>NUCLEOTIDE SEQUENCE [LARGE SCALE GENOMIC DNA]</scope>
    <source>
        <strain evidence="5 6">JCM 3307</strain>
    </source>
</reference>
<accession>A0ABV5MKW2</accession>